<protein>
    <recommendedName>
        <fullName evidence="2">VWFA domain-containing protein</fullName>
    </recommendedName>
</protein>
<dbReference type="InterPro" id="IPR002035">
    <property type="entry name" value="VWF_A"/>
</dbReference>
<gene>
    <name evidence="3" type="ORF">A2806_04040</name>
</gene>
<dbReference type="SUPFAM" id="SSF53300">
    <property type="entry name" value="vWA-like"/>
    <property type="match status" value="1"/>
</dbReference>
<accession>A0A1G2PM66</accession>
<dbReference type="InterPro" id="IPR036465">
    <property type="entry name" value="vWFA_dom_sf"/>
</dbReference>
<reference evidence="3 4" key="1">
    <citation type="journal article" date="2016" name="Nat. Commun.">
        <title>Thousands of microbial genomes shed light on interconnected biogeochemical processes in an aquifer system.</title>
        <authorList>
            <person name="Anantharaman K."/>
            <person name="Brown C.T."/>
            <person name="Hug L.A."/>
            <person name="Sharon I."/>
            <person name="Castelle C.J."/>
            <person name="Probst A.J."/>
            <person name="Thomas B.C."/>
            <person name="Singh A."/>
            <person name="Wilkins M.J."/>
            <person name="Karaoz U."/>
            <person name="Brodie E.L."/>
            <person name="Williams K.H."/>
            <person name="Hubbard S.S."/>
            <person name="Banfield J.F."/>
        </authorList>
    </citation>
    <scope>NUCLEOTIDE SEQUENCE [LARGE SCALE GENOMIC DNA]</scope>
</reference>
<feature type="transmembrane region" description="Helical" evidence="1">
    <location>
        <begin position="48"/>
        <end position="67"/>
    </location>
</feature>
<name>A0A1G2PM66_9BACT</name>
<feature type="domain" description="VWFA" evidence="2">
    <location>
        <begin position="84"/>
        <end position="299"/>
    </location>
</feature>
<proteinExistence type="predicted"/>
<evidence type="ECO:0000313" key="3">
    <source>
        <dbReference type="EMBL" id="OHA48839.1"/>
    </source>
</evidence>
<keyword evidence="1" id="KW-1133">Transmembrane helix</keyword>
<organism evidence="3 4">
    <name type="scientific">Candidatus Terrybacteria bacterium RIFCSPHIGHO2_01_FULL_48_17</name>
    <dbReference type="NCBI Taxonomy" id="1802362"/>
    <lineage>
        <taxon>Bacteria</taxon>
        <taxon>Candidatus Terryibacteriota</taxon>
    </lineage>
</organism>
<sequence length="364" mass="40560">MNITFLAPEQALWGLTFVAAFFYLILSDRKAVRVRRAFALPNIGYRRTFISGFLLLVLAASFAAIAARPVTFAKEPIGVRQDAAIVFLFDASESMAAEPVATSGALNRLERAKLMAQEVAEAHPDIPTGIYAFTDILVPHLPVSSDRNAIRVALADVVKIGSVPVRTYTIESSPGVITTLQPIILRARYLFPEYTTQRILVVFSDGDFASSTRYAIPAISERLLQNHIKLVTVAVGNWHERIPEVTKEGMRTGRYVRHIPAVDEQFLRTFAEESQGMHLTESDSAELGRFVGETVVDSARDASLERIVVKDRTWWFVIVAASALILLVLWRLGTMILLRSVASHAVKIVLRMARIVLSLRLRYR</sequence>
<keyword evidence="1" id="KW-0472">Membrane</keyword>
<comment type="caution">
    <text evidence="3">The sequence shown here is derived from an EMBL/GenBank/DDBJ whole genome shotgun (WGS) entry which is preliminary data.</text>
</comment>
<dbReference type="EMBL" id="MHSS01000002">
    <property type="protein sequence ID" value="OHA48839.1"/>
    <property type="molecule type" value="Genomic_DNA"/>
</dbReference>
<keyword evidence="1" id="KW-0812">Transmembrane</keyword>
<evidence type="ECO:0000313" key="4">
    <source>
        <dbReference type="Proteomes" id="UP000177629"/>
    </source>
</evidence>
<feature type="transmembrane region" description="Helical" evidence="1">
    <location>
        <begin position="313"/>
        <end position="330"/>
    </location>
</feature>
<evidence type="ECO:0000259" key="2">
    <source>
        <dbReference type="PROSITE" id="PS50234"/>
    </source>
</evidence>
<feature type="transmembrane region" description="Helical" evidence="1">
    <location>
        <begin position="12"/>
        <end position="27"/>
    </location>
</feature>
<dbReference type="AlphaFoldDB" id="A0A1G2PM66"/>
<dbReference type="PROSITE" id="PS50234">
    <property type="entry name" value="VWFA"/>
    <property type="match status" value="1"/>
</dbReference>
<dbReference type="Gene3D" id="3.40.50.410">
    <property type="entry name" value="von Willebrand factor, type A domain"/>
    <property type="match status" value="1"/>
</dbReference>
<dbReference type="STRING" id="1802362.A2806_04040"/>
<evidence type="ECO:0000256" key="1">
    <source>
        <dbReference type="SAM" id="Phobius"/>
    </source>
</evidence>
<dbReference type="SMART" id="SM00327">
    <property type="entry name" value="VWA"/>
    <property type="match status" value="1"/>
</dbReference>
<dbReference type="Proteomes" id="UP000177629">
    <property type="component" value="Unassembled WGS sequence"/>
</dbReference>